<dbReference type="Pfam" id="PF02800">
    <property type="entry name" value="Gp_dh_C"/>
    <property type="match status" value="1"/>
</dbReference>
<dbReference type="SUPFAM" id="SSF51735">
    <property type="entry name" value="NAD(P)-binding Rossmann-fold domains"/>
    <property type="match status" value="1"/>
</dbReference>
<evidence type="ECO:0000313" key="5">
    <source>
        <dbReference type="EMBL" id="HED11156.1"/>
    </source>
</evidence>
<organism evidence="5">
    <name type="scientific">Caldithrix abyssi</name>
    <dbReference type="NCBI Taxonomy" id="187145"/>
    <lineage>
        <taxon>Bacteria</taxon>
        <taxon>Pseudomonadati</taxon>
        <taxon>Calditrichota</taxon>
        <taxon>Calditrichia</taxon>
        <taxon>Calditrichales</taxon>
        <taxon>Calditrichaceae</taxon>
        <taxon>Caldithrix</taxon>
    </lineage>
</organism>
<keyword evidence="2" id="KW-0560">Oxidoreductase</keyword>
<dbReference type="SUPFAM" id="SSF55347">
    <property type="entry name" value="Glyceraldehyde-3-phosphate dehydrogenase-like, C-terminal domain"/>
    <property type="match status" value="1"/>
</dbReference>
<sequence length="231" mass="25016">MAYRIAINGFGRIGRLVFRVMEQDPETEVVAINDLTDAKTLAHLLKYDSVHGRFPGEVSFDGDSIVVNGRPIKVSAHRDPANLPWGALNVDVVVESTGVFRMRSQIENHLKAGAKKVVLTVPAKDEIDNTVVMGVNDDTLKASDKIVSNASCTTNCLAPLAKVLHEKFGIRRGLMTTIHGYTNDQRILDLPHSDLRRARAAAENVIPTTTGAAKAVGKVIPELNGKLDGMA</sequence>
<dbReference type="GO" id="GO:0051287">
    <property type="term" value="F:NAD binding"/>
    <property type="evidence" value="ECO:0007669"/>
    <property type="project" value="InterPro"/>
</dbReference>
<dbReference type="EMBL" id="DRLD01000298">
    <property type="protein sequence ID" value="HED11156.1"/>
    <property type="molecule type" value="Genomic_DNA"/>
</dbReference>
<protein>
    <submittedName>
        <fullName evidence="5">Aldehyde dehydrogenase</fullName>
    </submittedName>
</protein>
<dbReference type="PANTHER" id="PTHR43148">
    <property type="entry name" value="GLYCERALDEHYDE-3-PHOSPHATE DEHYDROGENASE 2"/>
    <property type="match status" value="1"/>
</dbReference>
<dbReference type="PRINTS" id="PR00078">
    <property type="entry name" value="G3PDHDRGNASE"/>
</dbReference>
<evidence type="ECO:0000256" key="3">
    <source>
        <dbReference type="RuleBase" id="RU000397"/>
    </source>
</evidence>
<dbReference type="InterPro" id="IPR020829">
    <property type="entry name" value="GlycerAld_3-P_DH_cat"/>
</dbReference>
<gene>
    <name evidence="5" type="ORF">ENJ10_10745</name>
</gene>
<evidence type="ECO:0000256" key="1">
    <source>
        <dbReference type="ARBA" id="ARBA00011881"/>
    </source>
</evidence>
<dbReference type="AlphaFoldDB" id="A0A7V1LNE9"/>
<dbReference type="Proteomes" id="UP000886005">
    <property type="component" value="Unassembled WGS sequence"/>
</dbReference>
<comment type="subunit">
    <text evidence="1">Homotetramer.</text>
</comment>
<evidence type="ECO:0000256" key="2">
    <source>
        <dbReference type="ARBA" id="ARBA00023002"/>
    </source>
</evidence>
<dbReference type="InterPro" id="IPR036291">
    <property type="entry name" value="NAD(P)-bd_dom_sf"/>
</dbReference>
<dbReference type="GO" id="GO:0016620">
    <property type="term" value="F:oxidoreductase activity, acting on the aldehyde or oxo group of donors, NAD or NADP as acceptor"/>
    <property type="evidence" value="ECO:0007669"/>
    <property type="project" value="InterPro"/>
</dbReference>
<name>A0A7V1LNE9_CALAY</name>
<dbReference type="InterPro" id="IPR020831">
    <property type="entry name" value="GlycerAld/Erythrose_P_DH"/>
</dbReference>
<feature type="domain" description="Glyceraldehyde 3-phosphate dehydrogenase NAD(P) binding" evidence="4">
    <location>
        <begin position="3"/>
        <end position="152"/>
    </location>
</feature>
<reference evidence="5" key="1">
    <citation type="journal article" date="2020" name="mSystems">
        <title>Genome- and Community-Level Interaction Insights into Carbon Utilization and Element Cycling Functions of Hydrothermarchaeota in Hydrothermal Sediment.</title>
        <authorList>
            <person name="Zhou Z."/>
            <person name="Liu Y."/>
            <person name="Xu W."/>
            <person name="Pan J."/>
            <person name="Luo Z.H."/>
            <person name="Li M."/>
        </authorList>
    </citation>
    <scope>NUCLEOTIDE SEQUENCE [LARGE SCALE GENOMIC DNA]</scope>
    <source>
        <strain evidence="5">HyVt-456</strain>
    </source>
</reference>
<evidence type="ECO:0000259" key="4">
    <source>
        <dbReference type="SMART" id="SM00846"/>
    </source>
</evidence>
<dbReference type="Pfam" id="PF00044">
    <property type="entry name" value="Gp_dh_N"/>
    <property type="match status" value="1"/>
</dbReference>
<feature type="non-terminal residue" evidence="5">
    <location>
        <position position="231"/>
    </location>
</feature>
<comment type="similarity">
    <text evidence="3">Belongs to the glyceraldehyde-3-phosphate dehydrogenase family.</text>
</comment>
<dbReference type="Gene3D" id="3.40.50.720">
    <property type="entry name" value="NAD(P)-binding Rossmann-like Domain"/>
    <property type="match status" value="1"/>
</dbReference>
<dbReference type="FunFam" id="3.40.50.720:FF:000001">
    <property type="entry name" value="Glyceraldehyde-3-phosphate dehydrogenase"/>
    <property type="match status" value="1"/>
</dbReference>
<dbReference type="SMART" id="SM00846">
    <property type="entry name" value="Gp_dh_N"/>
    <property type="match status" value="1"/>
</dbReference>
<comment type="caution">
    <text evidence="5">The sequence shown here is derived from an EMBL/GenBank/DDBJ whole genome shotgun (WGS) entry which is preliminary data.</text>
</comment>
<proteinExistence type="inferred from homology"/>
<dbReference type="PROSITE" id="PS00071">
    <property type="entry name" value="GAPDH"/>
    <property type="match status" value="1"/>
</dbReference>
<dbReference type="InterPro" id="IPR020828">
    <property type="entry name" value="GlycerAld_3-P_DH_NAD(P)-bd"/>
</dbReference>
<dbReference type="CDD" id="cd05214">
    <property type="entry name" value="GAPDH_I_N"/>
    <property type="match status" value="1"/>
</dbReference>
<accession>A0A7V1LNE9</accession>
<dbReference type="InterPro" id="IPR020830">
    <property type="entry name" value="GlycerAld_3-P_DH_AS"/>
</dbReference>